<keyword evidence="2" id="KW-1185">Reference proteome</keyword>
<reference evidence="1 2" key="1">
    <citation type="journal article" date="2015" name="Genome Announc.">
        <title>Expanding the biotechnology potential of lactobacilli through comparative genomics of 213 strains and associated genera.</title>
        <authorList>
            <person name="Sun Z."/>
            <person name="Harris H.M."/>
            <person name="McCann A."/>
            <person name="Guo C."/>
            <person name="Argimon S."/>
            <person name="Zhang W."/>
            <person name="Yang X."/>
            <person name="Jeffery I.B."/>
            <person name="Cooney J.C."/>
            <person name="Kagawa T.F."/>
            <person name="Liu W."/>
            <person name="Song Y."/>
            <person name="Salvetti E."/>
            <person name="Wrobel A."/>
            <person name="Rasinkangas P."/>
            <person name="Parkhill J."/>
            <person name="Rea M.C."/>
            <person name="O'Sullivan O."/>
            <person name="Ritari J."/>
            <person name="Douillard F.P."/>
            <person name="Paul Ross R."/>
            <person name="Yang R."/>
            <person name="Briner A.E."/>
            <person name="Felis G.E."/>
            <person name="de Vos W.M."/>
            <person name="Barrangou R."/>
            <person name="Klaenhammer T.R."/>
            <person name="Caufield P.W."/>
            <person name="Cui Y."/>
            <person name="Zhang H."/>
            <person name="O'Toole P.W."/>
        </authorList>
    </citation>
    <scope>NUCLEOTIDE SEQUENCE [LARGE SCALE GENOMIC DNA]</scope>
    <source>
        <strain evidence="1 2">DSM 24716</strain>
    </source>
</reference>
<dbReference type="AlphaFoldDB" id="A0A0R2LAG8"/>
<gene>
    <name evidence="1" type="ORF">IV57_GL000775</name>
</gene>
<dbReference type="CDD" id="cd12810">
    <property type="entry name" value="Esterase_713_like-3"/>
    <property type="match status" value="1"/>
</dbReference>
<dbReference type="STRING" id="993692.IV57_GL000775"/>
<accession>A0A0R2LAG8</accession>
<dbReference type="Gene3D" id="3.40.50.1820">
    <property type="entry name" value="alpha/beta hydrolase"/>
    <property type="match status" value="1"/>
</dbReference>
<dbReference type="EMBL" id="JQCF01000016">
    <property type="protein sequence ID" value="KRN98862.1"/>
    <property type="molecule type" value="Genomic_DNA"/>
</dbReference>
<dbReference type="RefSeq" id="WP_057881115.1">
    <property type="nucleotide sequence ID" value="NZ_JQCF01000016.1"/>
</dbReference>
<name>A0A0R2LAG8_9LACO</name>
<comment type="caution">
    <text evidence="1">The sequence shown here is derived from an EMBL/GenBank/DDBJ whole genome shotgun (WGS) entry which is preliminary data.</text>
</comment>
<sequence length="333" mass="36868">MSDENLEIKNQGFYSAGGIVQKTAGTFDPIKGQMAPEGQIRHSDHANVFYQEPTKGNGHKIMFLPGYGQSRVSYMTTPDGRPGFSDIFLKKGYGVYLLDQPRRGEAGQSSVPITISAQPDDLNWFTQFRLGLWPNFMDNTQFPKDDESVDQFFRQMTPDTGEIDFPLITSTTVAALKKSGPAVLMTHSQGGVPGWMIGSASDDVTAIIAIEPGAFVFPKDDVPEKIVTKYPMAIEGIPVSDEAYAKLIKKPIVVYYGDNIPDEPSDVPAWDFWRGSVQMAHKFAEVVNTHGGDAKIVELPKAGIKGNDHFMFQDLNNQEIADHMADWLTERNL</sequence>
<dbReference type="PATRIC" id="fig|993692.3.peg.783"/>
<evidence type="ECO:0008006" key="3">
    <source>
        <dbReference type="Google" id="ProtNLM"/>
    </source>
</evidence>
<dbReference type="Proteomes" id="UP000051006">
    <property type="component" value="Unassembled WGS sequence"/>
</dbReference>
<protein>
    <recommendedName>
        <fullName evidence="3">AB hydrolase-1 domain-containing protein</fullName>
    </recommendedName>
</protein>
<evidence type="ECO:0000313" key="2">
    <source>
        <dbReference type="Proteomes" id="UP000051006"/>
    </source>
</evidence>
<dbReference type="OrthoDB" id="256394at2"/>
<dbReference type="InterPro" id="IPR029058">
    <property type="entry name" value="AB_hydrolase_fold"/>
</dbReference>
<proteinExistence type="predicted"/>
<dbReference type="SUPFAM" id="SSF53474">
    <property type="entry name" value="alpha/beta-Hydrolases"/>
    <property type="match status" value="1"/>
</dbReference>
<organism evidence="1 2">
    <name type="scientific">Companilactobacillus kimchiensis</name>
    <dbReference type="NCBI Taxonomy" id="993692"/>
    <lineage>
        <taxon>Bacteria</taxon>
        <taxon>Bacillati</taxon>
        <taxon>Bacillota</taxon>
        <taxon>Bacilli</taxon>
        <taxon>Lactobacillales</taxon>
        <taxon>Lactobacillaceae</taxon>
        <taxon>Companilactobacillus</taxon>
    </lineage>
</organism>
<evidence type="ECO:0000313" key="1">
    <source>
        <dbReference type="EMBL" id="KRN98862.1"/>
    </source>
</evidence>